<evidence type="ECO:0000259" key="2">
    <source>
        <dbReference type="Pfam" id="PF04447"/>
    </source>
</evidence>
<dbReference type="EMBL" id="CAJRAF010000002">
    <property type="protein sequence ID" value="CAG5001842.1"/>
    <property type="molecule type" value="Genomic_DNA"/>
</dbReference>
<organism evidence="3 4">
    <name type="scientific">Dyadobacter helix</name>
    <dbReference type="NCBI Taxonomy" id="2822344"/>
    <lineage>
        <taxon>Bacteria</taxon>
        <taxon>Pseudomonadati</taxon>
        <taxon>Bacteroidota</taxon>
        <taxon>Cytophagia</taxon>
        <taxon>Cytophagales</taxon>
        <taxon>Spirosomataceae</taxon>
        <taxon>Dyadobacter</taxon>
    </lineage>
</organism>
<dbReference type="Proteomes" id="UP000680038">
    <property type="component" value="Unassembled WGS sequence"/>
</dbReference>
<feature type="region of interest" description="Disordered" evidence="1">
    <location>
        <begin position="147"/>
        <end position="167"/>
    </location>
</feature>
<sequence>MKSFEDFLIEVFIERSENPNPEHVQNAARNYEKMRAMFPFIDAVHHASIEAAQRYSDQNGKGNQSLFDLEKERFQWSQRTFRAASPSGCLFHLRREIKEIDASLNAGNPDPVEFADAQMMLWDTMQRCGISLDEMFQAFRDKFEKNKRRKWNQQPEGHYEHERGIHD</sequence>
<gene>
    <name evidence="3" type="ORF">DYBT9275_02752</name>
</gene>
<dbReference type="InterPro" id="IPR007538">
    <property type="entry name" value="dATP/dGTP_dipphydrolase_MazZ"/>
</dbReference>
<comment type="caution">
    <text evidence="3">The sequence shown here is derived from an EMBL/GenBank/DDBJ whole genome shotgun (WGS) entry which is preliminary data.</text>
</comment>
<name>A0A916NC18_9BACT</name>
<protein>
    <recommendedName>
        <fullName evidence="2">dATP/dGTP diphosphohydrolase MazZ domain-containing protein</fullName>
    </recommendedName>
</protein>
<feature type="compositionally biased region" description="Basic and acidic residues" evidence="1">
    <location>
        <begin position="157"/>
        <end position="167"/>
    </location>
</feature>
<feature type="domain" description="dATP/dGTP diphosphohydrolase MazZ" evidence="2">
    <location>
        <begin position="72"/>
        <end position="158"/>
    </location>
</feature>
<proteinExistence type="predicted"/>
<dbReference type="AlphaFoldDB" id="A0A916NC18"/>
<dbReference type="Pfam" id="PF04447">
    <property type="entry name" value="dATP-dGTP_PPHyd"/>
    <property type="match status" value="1"/>
</dbReference>
<evidence type="ECO:0000313" key="4">
    <source>
        <dbReference type="Proteomes" id="UP000680038"/>
    </source>
</evidence>
<keyword evidence="4" id="KW-1185">Reference proteome</keyword>
<accession>A0A916NC18</accession>
<dbReference type="RefSeq" id="WP_215239327.1">
    <property type="nucleotide sequence ID" value="NZ_CAJRAF010000002.1"/>
</dbReference>
<reference evidence="3" key="1">
    <citation type="submission" date="2021-04" db="EMBL/GenBank/DDBJ databases">
        <authorList>
            <person name="Rodrigo-Torres L."/>
            <person name="Arahal R. D."/>
            <person name="Lucena T."/>
        </authorList>
    </citation>
    <scope>NUCLEOTIDE SEQUENCE</scope>
    <source>
        <strain evidence="3">CECT 9275</strain>
    </source>
</reference>
<evidence type="ECO:0000256" key="1">
    <source>
        <dbReference type="SAM" id="MobiDB-lite"/>
    </source>
</evidence>
<evidence type="ECO:0000313" key="3">
    <source>
        <dbReference type="EMBL" id="CAG5001842.1"/>
    </source>
</evidence>